<sequence length="346" mass="39512">MSPWAAKADEAASNARALASRERDAGEPLLRDNPDRFCLFPIRYSAVWEMYKKAEASFWTAEEVDLTYDYRDWVTLNDNERHFVSHVLAFFAASDGIVLENLCARFMNDIQLPEARAFYGFQIAIENIHSEMYSLLLDTYIKDPVKKSNLFRAIHTVPTVAKKADWALRWIGSDASFAERLVGFACVEGIFFSGSFCAIFWLKKRGLMRGLTFSNELISRDEGLHCDFACLLYNMLKNPLSEEMLHRIIGDAVTIEKEFVCDALSCALVGMNADLMSTYIEFVADRLLVQLGASKLYNAVNPFDWMELISLQGKANFFEHRVDQYQKAGVMHSADDNHEFRTDVDF</sequence>
<dbReference type="Pfam" id="PF00268">
    <property type="entry name" value="Ribonuc_red_sm"/>
    <property type="match status" value="1"/>
</dbReference>
<dbReference type="PANTHER" id="PTHR23409:SF35">
    <property type="entry name" value="RIBONUCLEOSIDE-DIPHOSPHATE REDUCTASE SMALL CHAIN A"/>
    <property type="match status" value="1"/>
</dbReference>
<reference evidence="2" key="1">
    <citation type="submission" date="2021-01" db="EMBL/GenBank/DDBJ databases">
        <authorList>
            <person name="Corre E."/>
            <person name="Pelletier E."/>
            <person name="Niang G."/>
            <person name="Scheremetjew M."/>
            <person name="Finn R."/>
            <person name="Kale V."/>
            <person name="Holt S."/>
            <person name="Cochrane G."/>
            <person name="Meng A."/>
            <person name="Brown T."/>
            <person name="Cohen L."/>
        </authorList>
    </citation>
    <scope>NUCLEOTIDE SEQUENCE</scope>
    <source>
        <strain evidence="2">Clade-D-RCC1621</strain>
    </source>
</reference>
<dbReference type="InterPro" id="IPR033909">
    <property type="entry name" value="RNR_small"/>
</dbReference>
<protein>
    <submittedName>
        <fullName evidence="2">Uncharacterized protein</fullName>
    </submittedName>
</protein>
<dbReference type="AlphaFoldDB" id="A0A7S0WE83"/>
<dbReference type="InterPro" id="IPR030475">
    <property type="entry name" value="RNR_small_AS"/>
</dbReference>
<dbReference type="EMBL" id="HBFO01000833">
    <property type="protein sequence ID" value="CAD8809490.1"/>
    <property type="molecule type" value="Transcribed_RNA"/>
</dbReference>
<dbReference type="GO" id="GO:0016491">
    <property type="term" value="F:oxidoreductase activity"/>
    <property type="evidence" value="ECO:0007669"/>
    <property type="project" value="InterPro"/>
</dbReference>
<dbReference type="SUPFAM" id="SSF47240">
    <property type="entry name" value="Ferritin-like"/>
    <property type="match status" value="1"/>
</dbReference>
<name>A0A7S0WE83_9CHLO</name>
<dbReference type="InterPro" id="IPR009078">
    <property type="entry name" value="Ferritin-like_SF"/>
</dbReference>
<evidence type="ECO:0000256" key="1">
    <source>
        <dbReference type="ARBA" id="ARBA00009303"/>
    </source>
</evidence>
<accession>A0A7S0WE83</accession>
<dbReference type="InterPro" id="IPR000358">
    <property type="entry name" value="RNR_small_fam"/>
</dbReference>
<dbReference type="CDD" id="cd01049">
    <property type="entry name" value="RNRR2"/>
    <property type="match status" value="1"/>
</dbReference>
<dbReference type="InterPro" id="IPR012348">
    <property type="entry name" value="RNR-like"/>
</dbReference>
<evidence type="ECO:0000313" key="2">
    <source>
        <dbReference type="EMBL" id="CAD8809490.1"/>
    </source>
</evidence>
<dbReference type="PANTHER" id="PTHR23409">
    <property type="entry name" value="RIBONUCLEOSIDE-DIPHOSPHATE REDUCTASE SMALL CHAIN"/>
    <property type="match status" value="1"/>
</dbReference>
<organism evidence="2">
    <name type="scientific">Ostreococcus mediterraneus</name>
    <dbReference type="NCBI Taxonomy" id="1486918"/>
    <lineage>
        <taxon>Eukaryota</taxon>
        <taxon>Viridiplantae</taxon>
        <taxon>Chlorophyta</taxon>
        <taxon>Mamiellophyceae</taxon>
        <taxon>Mamiellales</taxon>
        <taxon>Bathycoccaceae</taxon>
        <taxon>Ostreococcus</taxon>
    </lineage>
</organism>
<gene>
    <name evidence="2" type="ORF">OMED0930_LOCUS583</name>
</gene>
<dbReference type="Gene3D" id="1.10.620.20">
    <property type="entry name" value="Ribonucleotide Reductase, subunit A"/>
    <property type="match status" value="1"/>
</dbReference>
<dbReference type="GO" id="GO:0009263">
    <property type="term" value="P:deoxyribonucleotide biosynthetic process"/>
    <property type="evidence" value="ECO:0007669"/>
    <property type="project" value="InterPro"/>
</dbReference>
<dbReference type="PROSITE" id="PS00368">
    <property type="entry name" value="RIBORED_SMALL"/>
    <property type="match status" value="1"/>
</dbReference>
<proteinExistence type="inferred from homology"/>
<comment type="similarity">
    <text evidence="1">Belongs to the ribonucleoside diphosphate reductase small chain family.</text>
</comment>